<dbReference type="Pfam" id="PF14344">
    <property type="entry name" value="DUF4397"/>
    <property type="match status" value="1"/>
</dbReference>
<dbReference type="EMBL" id="JAVREP010000009">
    <property type="protein sequence ID" value="MDT0329811.1"/>
    <property type="molecule type" value="Genomic_DNA"/>
</dbReference>
<feature type="transmembrane region" description="Helical" evidence="1">
    <location>
        <begin position="212"/>
        <end position="231"/>
    </location>
</feature>
<name>A0ABU2MD12_9ACTN</name>
<comment type="caution">
    <text evidence="3">The sequence shown here is derived from an EMBL/GenBank/DDBJ whole genome shotgun (WGS) entry which is preliminary data.</text>
</comment>
<evidence type="ECO:0000313" key="3">
    <source>
        <dbReference type="EMBL" id="MDT0329811.1"/>
    </source>
</evidence>
<keyword evidence="1" id="KW-0472">Membrane</keyword>
<dbReference type="Proteomes" id="UP001183390">
    <property type="component" value="Unassembled WGS sequence"/>
</dbReference>
<evidence type="ECO:0000256" key="1">
    <source>
        <dbReference type="SAM" id="Phobius"/>
    </source>
</evidence>
<gene>
    <name evidence="3" type="ORF">RM479_15465</name>
</gene>
<keyword evidence="4" id="KW-1185">Reference proteome</keyword>
<proteinExistence type="predicted"/>
<keyword evidence="1" id="KW-0812">Transmembrane</keyword>
<organism evidence="3 4">
    <name type="scientific">Nocardiopsis lambiniae</name>
    <dbReference type="NCBI Taxonomy" id="3075539"/>
    <lineage>
        <taxon>Bacteria</taxon>
        <taxon>Bacillati</taxon>
        <taxon>Actinomycetota</taxon>
        <taxon>Actinomycetes</taxon>
        <taxon>Streptosporangiales</taxon>
        <taxon>Nocardiopsidaceae</taxon>
        <taxon>Nocardiopsis</taxon>
    </lineage>
</organism>
<dbReference type="RefSeq" id="WP_311512422.1">
    <property type="nucleotide sequence ID" value="NZ_JAVREP010000009.1"/>
</dbReference>
<evidence type="ECO:0000259" key="2">
    <source>
        <dbReference type="Pfam" id="PF14344"/>
    </source>
</evidence>
<dbReference type="InterPro" id="IPR025510">
    <property type="entry name" value="DUF4397"/>
</dbReference>
<sequence length="241" mass="24219">MSVVHAVPDAAVDVYVDGDAVLEDFQPGTVSDTLTLPAGSYDLKVTEAGAGADAEALVEAEGVDVPAGANASVVAHLDAEGDPALTPFVNDTSRIDAGDARLTVRHTAAAPEVDVRADGEAVIEGLSNPDEETLEVGAGTISADVVLAGTDDVVIGPADLDLAEGDNTVVYAWGSAEDENLDLIVQVIDGMGSAPEGVPGGTGGAADGSATWTAVAALLGLAGAAVIGYTLRERFTLRRRV</sequence>
<protein>
    <submittedName>
        <fullName evidence="3">DUF4397 domain-containing protein</fullName>
    </submittedName>
</protein>
<evidence type="ECO:0000313" key="4">
    <source>
        <dbReference type="Proteomes" id="UP001183390"/>
    </source>
</evidence>
<reference evidence="4" key="1">
    <citation type="submission" date="2023-07" db="EMBL/GenBank/DDBJ databases">
        <title>30 novel species of actinomycetes from the DSMZ collection.</title>
        <authorList>
            <person name="Nouioui I."/>
        </authorList>
    </citation>
    <scope>NUCLEOTIDE SEQUENCE [LARGE SCALE GENOMIC DNA]</scope>
    <source>
        <strain evidence="4">DSM 44743</strain>
    </source>
</reference>
<accession>A0ABU2MD12</accession>
<keyword evidence="1" id="KW-1133">Transmembrane helix</keyword>
<feature type="domain" description="DUF4397" evidence="2">
    <location>
        <begin position="2"/>
        <end position="116"/>
    </location>
</feature>